<dbReference type="InterPro" id="IPR004184">
    <property type="entry name" value="PFL_dom"/>
</dbReference>
<evidence type="ECO:0000313" key="7">
    <source>
        <dbReference type="Proteomes" id="UP000184052"/>
    </source>
</evidence>
<name>A0A1M6GU84_9FIRM</name>
<sequence>MRGSTKRTQELRRISTTTVPRLSVERSRIETEAYKKYFGTMEAPVLRATFFKELMEKRKLYLGEGELIVGEKGEYPLTAPTFPELCCHTREDLDILNVREYIGFKVSEEDKEFHVNEVMPYWNNKATRHKILEQNSQEWKDAYGAGIFTEFMEQRAQGHTVADDKIYKKGFKDIIAEIDEAILRLDFLNDRKAYDKRAQLEGMRISCEAIIIYGKRYAEYAEELAQRETDPQKKKDYEFIAANCRVVPESKPETFAQALQMYWFVHIGVTTELNTWDAFSPGRLDQYIYPFYKNEKEAGTITREEAVELLECFWIKFNNQPAPPKVGVTVKESGTYTDFANLNTGGINPETGEDGVNEVSYMILDVMDEMKLLQPSSNVQISLKTPDKFLKRACEVSREGWGQPAFYNTEELIEELLQAGKDIRDARYGGSSGCVETGAQGREAYALTGYLNVPKIFELALNNGYDKFTEKQIGPETGAIDSFNTYEDVYKAFERQLKHFIDIKIEGNNIIEKIFAEHMPSPFLSTVVDDCISKGRDYNAGGARYNTRYIQIVGIGNITDCLSAIKYNVFDKKRFTMHEIKEAIDNNFEGYEKIRNIVLNHTPKYGNDDDYADNLMIDAFNSVNDAITGRPTMYGGTYRIDMLPTTCHVYFGSVTGATPNGRLTGKPLPDGISPAKGADVNGPSSVIKSAAKMDHVRTGGTLLNQKFTPDVIAGGNGLNNFASYIRAYFRMGGHHIQFNVVNRDTLIDAQLNPDEYKDLIVRVAGYSDHFNNLEKALQDEIIDRTEQVFN</sequence>
<dbReference type="STRING" id="1121476.SAMN02745751_01840"/>
<evidence type="ECO:0000256" key="3">
    <source>
        <dbReference type="PROSITE-ProRule" id="PRU00493"/>
    </source>
</evidence>
<dbReference type="GO" id="GO:0016740">
    <property type="term" value="F:transferase activity"/>
    <property type="evidence" value="ECO:0007669"/>
    <property type="project" value="UniProtKB-KW"/>
</dbReference>
<evidence type="ECO:0000259" key="5">
    <source>
        <dbReference type="PROSITE" id="PS51554"/>
    </source>
</evidence>
<dbReference type="Pfam" id="PF02901">
    <property type="entry name" value="PFL-like"/>
    <property type="match status" value="1"/>
</dbReference>
<dbReference type="InterPro" id="IPR051215">
    <property type="entry name" value="GRE"/>
</dbReference>
<accession>A0A1M6GU84</accession>
<dbReference type="GO" id="GO:0016835">
    <property type="term" value="F:carbon-oxygen lyase activity"/>
    <property type="evidence" value="ECO:0007669"/>
    <property type="project" value="InterPro"/>
</dbReference>
<dbReference type="InterPro" id="IPR050012">
    <property type="entry name" value="Glycl_HYPD"/>
</dbReference>
<dbReference type="AlphaFoldDB" id="A0A1M6GU84"/>
<dbReference type="PROSITE" id="PS51149">
    <property type="entry name" value="GLY_RADICAL_2"/>
    <property type="match status" value="1"/>
</dbReference>
<dbReference type="NCBIfam" id="NF043068">
    <property type="entry name" value="glycl_HYPD"/>
    <property type="match status" value="1"/>
</dbReference>
<dbReference type="Pfam" id="PF01228">
    <property type="entry name" value="Gly_radical"/>
    <property type="match status" value="1"/>
</dbReference>
<dbReference type="OrthoDB" id="9803969at2"/>
<feature type="modified residue" description="Glycine radical" evidence="3">
    <location>
        <position position="765"/>
    </location>
</feature>
<reference evidence="6 7" key="1">
    <citation type="submission" date="2016-11" db="EMBL/GenBank/DDBJ databases">
        <authorList>
            <person name="Jaros S."/>
            <person name="Januszkiewicz K."/>
            <person name="Wedrychowicz H."/>
        </authorList>
    </citation>
    <scope>NUCLEOTIDE SEQUENCE [LARGE SCALE GENOMIC DNA]</scope>
    <source>
        <strain evidence="6 7">DSM 17477</strain>
    </source>
</reference>
<dbReference type="PROSITE" id="PS51554">
    <property type="entry name" value="PFL"/>
    <property type="match status" value="1"/>
</dbReference>
<organism evidence="6 7">
    <name type="scientific">Dethiosulfatibacter aminovorans DSM 17477</name>
    <dbReference type="NCBI Taxonomy" id="1121476"/>
    <lineage>
        <taxon>Bacteria</taxon>
        <taxon>Bacillati</taxon>
        <taxon>Bacillota</taxon>
        <taxon>Tissierellia</taxon>
        <taxon>Dethiosulfatibacter</taxon>
    </lineage>
</organism>
<dbReference type="EMBL" id="FQZL01000011">
    <property type="protein sequence ID" value="SHJ13491.1"/>
    <property type="molecule type" value="Genomic_DNA"/>
</dbReference>
<keyword evidence="7" id="KW-1185">Reference proteome</keyword>
<dbReference type="Gene3D" id="3.20.70.20">
    <property type="match status" value="1"/>
</dbReference>
<feature type="domain" description="Glycine radical" evidence="4">
    <location>
        <begin position="670"/>
        <end position="790"/>
    </location>
</feature>
<keyword evidence="1 3" id="KW-0556">Organic radical</keyword>
<dbReference type="PANTHER" id="PTHR43641:SF2">
    <property type="entry name" value="DEHYDRATASE YBIW-RELATED"/>
    <property type="match status" value="1"/>
</dbReference>
<dbReference type="SUPFAM" id="SSF51998">
    <property type="entry name" value="PFL-like glycyl radical enzymes"/>
    <property type="match status" value="1"/>
</dbReference>
<gene>
    <name evidence="6" type="ORF">SAMN02745751_01840</name>
</gene>
<proteinExistence type="predicted"/>
<keyword evidence="2" id="KW-0456">Lyase</keyword>
<dbReference type="GO" id="GO:0005829">
    <property type="term" value="C:cytosol"/>
    <property type="evidence" value="ECO:0007669"/>
    <property type="project" value="TreeGrafter"/>
</dbReference>
<dbReference type="InterPro" id="IPR001150">
    <property type="entry name" value="Gly_radical"/>
</dbReference>
<evidence type="ECO:0000259" key="4">
    <source>
        <dbReference type="PROSITE" id="PS51149"/>
    </source>
</evidence>
<evidence type="ECO:0000313" key="6">
    <source>
        <dbReference type="EMBL" id="SHJ13491.1"/>
    </source>
</evidence>
<evidence type="ECO:0000256" key="2">
    <source>
        <dbReference type="ARBA" id="ARBA00023239"/>
    </source>
</evidence>
<keyword evidence="6" id="KW-0808">Transferase</keyword>
<dbReference type="RefSeq" id="WP_073049282.1">
    <property type="nucleotide sequence ID" value="NZ_FQZL01000011.1"/>
</dbReference>
<dbReference type="PANTHER" id="PTHR43641">
    <property type="entry name" value="FORMATE ACETYLTRANSFERASE 3-RELATED"/>
    <property type="match status" value="1"/>
</dbReference>
<dbReference type="Proteomes" id="UP000184052">
    <property type="component" value="Unassembled WGS sequence"/>
</dbReference>
<protein>
    <submittedName>
        <fullName evidence="6">Formate C-acetyltransferase</fullName>
    </submittedName>
</protein>
<evidence type="ECO:0000256" key="1">
    <source>
        <dbReference type="ARBA" id="ARBA00022818"/>
    </source>
</evidence>
<feature type="domain" description="PFL" evidence="5">
    <location>
        <begin position="6"/>
        <end position="663"/>
    </location>
</feature>
<dbReference type="CDD" id="cd01677">
    <property type="entry name" value="PFL2_DhaB_BssA"/>
    <property type="match status" value="1"/>
</dbReference>